<feature type="compositionally biased region" description="Basic and acidic residues" evidence="1">
    <location>
        <begin position="196"/>
        <end position="206"/>
    </location>
</feature>
<evidence type="ECO:0008006" key="5">
    <source>
        <dbReference type="Google" id="ProtNLM"/>
    </source>
</evidence>
<keyword evidence="4" id="KW-1185">Reference proteome</keyword>
<accession>A0ABY6HLN3</accession>
<gene>
    <name evidence="3" type="ORF">NEF87_000601</name>
</gene>
<feature type="transmembrane region" description="Helical" evidence="2">
    <location>
        <begin position="56"/>
        <end position="79"/>
    </location>
</feature>
<name>A0ABY6HLN3_9ARCH</name>
<reference evidence="3" key="1">
    <citation type="submission" date="2022-09" db="EMBL/GenBank/DDBJ databases">
        <title>Actin cytoskeleton and complex cell architecture in an #Asgard archaeon.</title>
        <authorList>
            <person name="Ponce Toledo R.I."/>
            <person name="Schleper C."/>
            <person name="Rodrigues Oliveira T."/>
            <person name="Wollweber F."/>
            <person name="Xu J."/>
            <person name="Rittmann S."/>
            <person name="Klingl A."/>
            <person name="Pilhofer M."/>
        </authorList>
    </citation>
    <scope>NUCLEOTIDE SEQUENCE</scope>
    <source>
        <strain evidence="3">B-35</strain>
    </source>
</reference>
<keyword evidence="2" id="KW-0472">Membrane</keyword>
<feature type="transmembrane region" description="Helical" evidence="2">
    <location>
        <begin position="141"/>
        <end position="161"/>
    </location>
</feature>
<evidence type="ECO:0000256" key="2">
    <source>
        <dbReference type="SAM" id="Phobius"/>
    </source>
</evidence>
<keyword evidence="2" id="KW-0812">Transmembrane</keyword>
<feature type="transmembrane region" description="Helical" evidence="2">
    <location>
        <begin position="85"/>
        <end position="102"/>
    </location>
</feature>
<keyword evidence="2" id="KW-1133">Transmembrane helix</keyword>
<feature type="region of interest" description="Disordered" evidence="1">
    <location>
        <begin position="196"/>
        <end position="242"/>
    </location>
</feature>
<proteinExistence type="predicted"/>
<feature type="compositionally biased region" description="Basic and acidic residues" evidence="1">
    <location>
        <begin position="214"/>
        <end position="242"/>
    </location>
</feature>
<evidence type="ECO:0000313" key="4">
    <source>
        <dbReference type="Proteomes" id="UP001208689"/>
    </source>
</evidence>
<protein>
    <recommendedName>
        <fullName evidence="5">Zinc ribbon domain-containing protein</fullName>
    </recommendedName>
</protein>
<sequence length="275" mass="31981">MSQTIQFCPECGEPIINAENCKKCGYNSGKSKTDISYISEKRLNLWKKIKPSIKWIGTYSWFFTSIFAFTFLIIGFIRIFTRNSLWSFIFWGLAFGLSLYFLKPYSEKYKEEQWYYLVNDVWVLGNLRLPKLLILSLSIDILLLGFGGLITVIPIVLVIFLGPTPYHWLTDTIQGASKPPKEPKLKKEKKVVTKEKLVKAEQEQPKEKKKKPVDKKPKKEQEIKKKVQKNSSEKNDKQALYDKFNAETGKKAIWKNAETKAYIAWEESQNNTTNE</sequence>
<evidence type="ECO:0000256" key="1">
    <source>
        <dbReference type="SAM" id="MobiDB-lite"/>
    </source>
</evidence>
<organism evidence="3 4">
    <name type="scientific">Candidatus Lokiarchaeum ossiferum</name>
    <dbReference type="NCBI Taxonomy" id="2951803"/>
    <lineage>
        <taxon>Archaea</taxon>
        <taxon>Promethearchaeati</taxon>
        <taxon>Promethearchaeota</taxon>
        <taxon>Promethearchaeia</taxon>
        <taxon>Promethearchaeales</taxon>
        <taxon>Promethearchaeaceae</taxon>
        <taxon>Candidatus Lokiarchaeum</taxon>
    </lineage>
</organism>
<dbReference type="Proteomes" id="UP001208689">
    <property type="component" value="Chromosome"/>
</dbReference>
<evidence type="ECO:0000313" key="3">
    <source>
        <dbReference type="EMBL" id="UYP44316.1"/>
    </source>
</evidence>
<dbReference type="EMBL" id="CP104013">
    <property type="protein sequence ID" value="UYP44316.1"/>
    <property type="molecule type" value="Genomic_DNA"/>
</dbReference>